<dbReference type="Gene3D" id="2.60.40.2620">
    <property type="entry name" value="Fimbrillin-like"/>
    <property type="match status" value="1"/>
</dbReference>
<accession>J9H1V0</accession>
<dbReference type="Gene3D" id="2.60.40.2630">
    <property type="match status" value="1"/>
</dbReference>
<dbReference type="PROSITE" id="PS51257">
    <property type="entry name" value="PROKAR_LIPOPROTEIN"/>
    <property type="match status" value="1"/>
</dbReference>
<evidence type="ECO:0008006" key="2">
    <source>
        <dbReference type="Google" id="ProtNLM"/>
    </source>
</evidence>
<gene>
    <name evidence="1" type="ORF">EVA_04488</name>
</gene>
<dbReference type="InterPro" id="IPR042278">
    <property type="entry name" value="Mfa-like_1_N"/>
</dbReference>
<dbReference type="InterPro" id="IPR025049">
    <property type="entry name" value="Mfa-like_1"/>
</dbReference>
<reference evidence="1" key="1">
    <citation type="journal article" date="2012" name="PLoS ONE">
        <title>Gene sets for utilization of primary and secondary nutrition supplies in the distal gut of endangered iberian lynx.</title>
        <authorList>
            <person name="Alcaide M."/>
            <person name="Messina E."/>
            <person name="Richter M."/>
            <person name="Bargiela R."/>
            <person name="Peplies J."/>
            <person name="Huws S.A."/>
            <person name="Newbold C.J."/>
            <person name="Golyshin P.N."/>
            <person name="Simon M.A."/>
            <person name="Lopez G."/>
            <person name="Yakimov M.M."/>
            <person name="Ferrer M."/>
        </authorList>
    </citation>
    <scope>NUCLEOTIDE SEQUENCE</scope>
</reference>
<dbReference type="AlphaFoldDB" id="J9H1V0"/>
<name>J9H1V0_9ZZZZ</name>
<organism evidence="1">
    <name type="scientific">gut metagenome</name>
    <dbReference type="NCBI Taxonomy" id="749906"/>
    <lineage>
        <taxon>unclassified sequences</taxon>
        <taxon>metagenomes</taxon>
        <taxon>organismal metagenomes</taxon>
    </lineage>
</organism>
<comment type="caution">
    <text evidence="1">The sequence shown here is derived from an EMBL/GenBank/DDBJ whole genome shotgun (WGS) entry which is preliminary data.</text>
</comment>
<dbReference type="CDD" id="cd13121">
    <property type="entry name" value="BF2867_like_C"/>
    <property type="match status" value="1"/>
</dbReference>
<sequence>MKIASFLPLSAGIVTLLSACQNQDEPNETPLDQPTVSVTATIDSLSPSGRYVQENESSPAHFDQGDQIGLFMDSQPAQLWSYSNLSWSTEQPVYWPDINQMHTFKAYYPCEKPMASSQENIPMPALSSQNGTWNDMHRYDFLVASHEVGYTSNHGNVSFSGKHSFKHVSTLLKIAIKATDDLQGTTLTDLTVEGTQLFSKCTYSFTTQQVSVLDHLSAQNTLTLHPAQKINVQDAVFYLVVNGKSEATGPQSTFSLKLRYTTSNGTTHTAQQKDIPCQLLSGNSYRFDLQIKGGNLIITGGEISDWTAGNGAGEEITLNSEEETQDHH</sequence>
<evidence type="ECO:0000313" key="1">
    <source>
        <dbReference type="EMBL" id="EJX07430.1"/>
    </source>
</evidence>
<dbReference type="CDD" id="cd13120">
    <property type="entry name" value="BF2867_like_N"/>
    <property type="match status" value="1"/>
</dbReference>
<dbReference type="EMBL" id="AMCI01000885">
    <property type="protein sequence ID" value="EJX07430.1"/>
    <property type="molecule type" value="Genomic_DNA"/>
</dbReference>
<dbReference type="Pfam" id="PF13149">
    <property type="entry name" value="Mfa_like_1"/>
    <property type="match status" value="1"/>
</dbReference>
<protein>
    <recommendedName>
        <fullName evidence="2">Fimbrillin family protein</fullName>
    </recommendedName>
</protein>
<proteinExistence type="predicted"/>